<dbReference type="RefSeq" id="WP_277277581.1">
    <property type="nucleotide sequence ID" value="NZ_JAROCY010000009.1"/>
</dbReference>
<evidence type="ECO:0000313" key="2">
    <source>
        <dbReference type="Proteomes" id="UP001222770"/>
    </source>
</evidence>
<dbReference type="Proteomes" id="UP001222770">
    <property type="component" value="Unassembled WGS sequence"/>
</dbReference>
<dbReference type="EMBL" id="JAROCY010000009">
    <property type="protein sequence ID" value="MDF8333664.1"/>
    <property type="molecule type" value="Genomic_DNA"/>
</dbReference>
<comment type="caution">
    <text evidence="1">The sequence shown here is derived from an EMBL/GenBank/DDBJ whole genome shotgun (WGS) entry which is preliminary data.</text>
</comment>
<reference evidence="1 2" key="1">
    <citation type="submission" date="2023-03" db="EMBL/GenBank/DDBJ databases">
        <title>Novosphingobium cyanobacteriorum sp. nov., isolated from a eutrophic reservoir during the Microcystis bloom period.</title>
        <authorList>
            <person name="Kang M."/>
            <person name="Le V."/>
            <person name="Ko S.-R."/>
            <person name="Lee S.-A."/>
            <person name="Ahn C.-Y."/>
        </authorList>
    </citation>
    <scope>NUCLEOTIDE SEQUENCE [LARGE SCALE GENOMIC DNA]</scope>
    <source>
        <strain evidence="1 2">HBC54</strain>
    </source>
</reference>
<evidence type="ECO:0000313" key="1">
    <source>
        <dbReference type="EMBL" id="MDF8333664.1"/>
    </source>
</evidence>
<evidence type="ECO:0008006" key="3">
    <source>
        <dbReference type="Google" id="ProtNLM"/>
    </source>
</evidence>
<proteinExistence type="predicted"/>
<name>A0ABT6CJF3_9SPHN</name>
<sequence length="309" mass="33436">MGQLDALRRTLLAETTIYPTHLRQCLALSSLRRAWNQYREDRAITLGTTLAGAECAAERNAFLILLTKALPSPQALLAPAIAAVRKAVIRPLGEEARQSDAIVEAGLPVIDAVRDAIRQASMPADPLERVLQVVERLRYSSVDGSDALTATAHTPCWAVNLLATADMSLFISGSHGLPCPGLVNRRLFRADRTAQQRRTAARECMLDALRMLIEDIAVMPKAQAAFDAAFPHVRSNSRAGLAWLMLFGLGSLTAGQLARALPATKAGAGKVLRQLEGAGLIRGQGPYAPYVSARRFATRWPDWLEEPAA</sequence>
<gene>
    <name evidence="1" type="ORF">POM99_10670</name>
</gene>
<keyword evidence="2" id="KW-1185">Reference proteome</keyword>
<organism evidence="1 2">
    <name type="scientific">Novosphingobium cyanobacteriorum</name>
    <dbReference type="NCBI Taxonomy" id="3024215"/>
    <lineage>
        <taxon>Bacteria</taxon>
        <taxon>Pseudomonadati</taxon>
        <taxon>Pseudomonadota</taxon>
        <taxon>Alphaproteobacteria</taxon>
        <taxon>Sphingomonadales</taxon>
        <taxon>Sphingomonadaceae</taxon>
        <taxon>Novosphingobium</taxon>
    </lineage>
</organism>
<accession>A0ABT6CJF3</accession>
<protein>
    <recommendedName>
        <fullName evidence="3">MarR family transcriptional regulator</fullName>
    </recommendedName>
</protein>